<keyword evidence="7 8" id="KW-0067">ATP-binding</keyword>
<keyword evidence="3 8" id="KW-0641">Proline biosynthesis</keyword>
<evidence type="ECO:0000256" key="2">
    <source>
        <dbReference type="ARBA" id="ARBA00022605"/>
    </source>
</evidence>
<accession>A0A1T4VPG9</accession>
<evidence type="ECO:0000256" key="6">
    <source>
        <dbReference type="ARBA" id="ARBA00022777"/>
    </source>
</evidence>
<evidence type="ECO:0000313" key="10">
    <source>
        <dbReference type="EMBL" id="SKA66864.1"/>
    </source>
</evidence>
<keyword evidence="6 8" id="KW-0418">Kinase</keyword>
<dbReference type="GO" id="GO:0005524">
    <property type="term" value="F:ATP binding"/>
    <property type="evidence" value="ECO:0007669"/>
    <property type="project" value="UniProtKB-KW"/>
</dbReference>
<proteinExistence type="inferred from homology"/>
<feature type="binding site" evidence="8">
    <location>
        <begin position="171"/>
        <end position="172"/>
    </location>
    <ligand>
        <name>ATP</name>
        <dbReference type="ChEBI" id="CHEBI:30616"/>
    </ligand>
</feature>
<keyword evidence="1 8" id="KW-0963">Cytoplasm</keyword>
<dbReference type="InterPro" id="IPR001057">
    <property type="entry name" value="Glu/AcGlu_kinase"/>
</dbReference>
<evidence type="ECO:0000259" key="9">
    <source>
        <dbReference type="SMART" id="SM00359"/>
    </source>
</evidence>
<dbReference type="AlphaFoldDB" id="A0A1T4VPG9"/>
<feature type="domain" description="PUA" evidence="9">
    <location>
        <begin position="279"/>
        <end position="362"/>
    </location>
</feature>
<dbReference type="PROSITE" id="PS00902">
    <property type="entry name" value="GLUTAMATE_5_KINASE"/>
    <property type="match status" value="1"/>
</dbReference>
<feature type="binding site" evidence="8">
    <location>
        <position position="151"/>
    </location>
    <ligand>
        <name>substrate</name>
    </ligand>
</feature>
<dbReference type="SMART" id="SM00359">
    <property type="entry name" value="PUA"/>
    <property type="match status" value="1"/>
</dbReference>
<evidence type="ECO:0000256" key="7">
    <source>
        <dbReference type="ARBA" id="ARBA00022840"/>
    </source>
</evidence>
<comment type="pathway">
    <text evidence="8">Amino-acid biosynthesis; L-proline biosynthesis; L-glutamate 5-semialdehyde from L-glutamate: step 1/2.</text>
</comment>
<feature type="binding site" evidence="8">
    <location>
        <position position="12"/>
    </location>
    <ligand>
        <name>ATP</name>
        <dbReference type="ChEBI" id="CHEBI:30616"/>
    </ligand>
</feature>
<dbReference type="PANTHER" id="PTHR43654">
    <property type="entry name" value="GLUTAMATE 5-KINASE"/>
    <property type="match status" value="1"/>
</dbReference>
<comment type="subcellular location">
    <subcellularLocation>
        <location evidence="8">Cytoplasm</location>
    </subcellularLocation>
</comment>
<name>A0A1T4VPG9_9GAMM</name>
<dbReference type="UniPathway" id="UPA00098">
    <property type="reaction ID" value="UER00359"/>
</dbReference>
<dbReference type="InterPro" id="IPR041739">
    <property type="entry name" value="G5K_ProB"/>
</dbReference>
<keyword evidence="4 8" id="KW-0808">Transferase</keyword>
<organism evidence="10 11">
    <name type="scientific">Succinivibrio dextrinosolvens DSM 3072</name>
    <dbReference type="NCBI Taxonomy" id="1123324"/>
    <lineage>
        <taxon>Bacteria</taxon>
        <taxon>Pseudomonadati</taxon>
        <taxon>Pseudomonadota</taxon>
        <taxon>Gammaproteobacteria</taxon>
        <taxon>Aeromonadales</taxon>
        <taxon>Succinivibrionaceae</taxon>
        <taxon>Succinivibrio</taxon>
    </lineage>
</organism>
<dbReference type="EC" id="2.7.2.11" evidence="8"/>
<dbReference type="EMBL" id="FUXX01000038">
    <property type="protein sequence ID" value="SKA66864.1"/>
    <property type="molecule type" value="Genomic_DNA"/>
</dbReference>
<dbReference type="SUPFAM" id="SSF88697">
    <property type="entry name" value="PUA domain-like"/>
    <property type="match status" value="1"/>
</dbReference>
<dbReference type="PIRSF" id="PIRSF000729">
    <property type="entry name" value="GK"/>
    <property type="match status" value="1"/>
</dbReference>
<evidence type="ECO:0000256" key="4">
    <source>
        <dbReference type="ARBA" id="ARBA00022679"/>
    </source>
</evidence>
<keyword evidence="5 8" id="KW-0547">Nucleotide-binding</keyword>
<dbReference type="GO" id="GO:0004349">
    <property type="term" value="F:glutamate 5-kinase activity"/>
    <property type="evidence" value="ECO:0007669"/>
    <property type="project" value="UniProtKB-UniRule"/>
</dbReference>
<dbReference type="InterPro" id="IPR015947">
    <property type="entry name" value="PUA-like_sf"/>
</dbReference>
<comment type="similarity">
    <text evidence="8">Belongs to the glutamate 5-kinase family.</text>
</comment>
<dbReference type="PROSITE" id="PS50890">
    <property type="entry name" value="PUA"/>
    <property type="match status" value="1"/>
</dbReference>
<reference evidence="11" key="1">
    <citation type="submission" date="2017-02" db="EMBL/GenBank/DDBJ databases">
        <authorList>
            <person name="Varghese N."/>
            <person name="Submissions S."/>
        </authorList>
    </citation>
    <scope>NUCLEOTIDE SEQUENCE [LARGE SCALE GENOMIC DNA]</scope>
    <source>
        <strain evidence="11">DSM 3072</strain>
    </source>
</reference>
<keyword evidence="11" id="KW-1185">Reference proteome</keyword>
<dbReference type="InterPro" id="IPR011529">
    <property type="entry name" value="Glu_5kinase"/>
</dbReference>
<feature type="binding site" evidence="8">
    <location>
        <begin position="213"/>
        <end position="219"/>
    </location>
    <ligand>
        <name>ATP</name>
        <dbReference type="ChEBI" id="CHEBI:30616"/>
    </ligand>
</feature>
<dbReference type="InterPro" id="IPR036974">
    <property type="entry name" value="PUA_sf"/>
</dbReference>
<dbReference type="HAMAP" id="MF_00456">
    <property type="entry name" value="ProB"/>
    <property type="match status" value="1"/>
</dbReference>
<dbReference type="RefSeq" id="WP_078929248.1">
    <property type="nucleotide sequence ID" value="NZ_FUXX01000038.1"/>
</dbReference>
<dbReference type="InterPro" id="IPR036393">
    <property type="entry name" value="AceGlu_kinase-like_sf"/>
</dbReference>
<dbReference type="GO" id="GO:0055129">
    <property type="term" value="P:L-proline biosynthetic process"/>
    <property type="evidence" value="ECO:0007669"/>
    <property type="project" value="UniProtKB-UniRule"/>
</dbReference>
<dbReference type="Gene3D" id="2.30.130.10">
    <property type="entry name" value="PUA domain"/>
    <property type="match status" value="1"/>
</dbReference>
<feature type="binding site" evidence="8">
    <location>
        <position position="139"/>
    </location>
    <ligand>
        <name>substrate</name>
    </ligand>
</feature>
<dbReference type="Proteomes" id="UP000242432">
    <property type="component" value="Unassembled WGS sequence"/>
</dbReference>
<dbReference type="FunFam" id="3.40.1160.10:FF:000006">
    <property type="entry name" value="Glutamate 5-kinase"/>
    <property type="match status" value="1"/>
</dbReference>
<dbReference type="Pfam" id="PF00696">
    <property type="entry name" value="AA_kinase"/>
    <property type="match status" value="1"/>
</dbReference>
<gene>
    <name evidence="8" type="primary">proB</name>
    <name evidence="10" type="ORF">SAMN02745213_01882</name>
</gene>
<evidence type="ECO:0000313" key="11">
    <source>
        <dbReference type="Proteomes" id="UP000242432"/>
    </source>
</evidence>
<dbReference type="CDD" id="cd04242">
    <property type="entry name" value="AAK_G5K_ProB"/>
    <property type="match status" value="1"/>
</dbReference>
<comment type="function">
    <text evidence="8">Catalyzes the transfer of a phosphate group to glutamate to form L-glutamate 5-phosphate.</text>
</comment>
<dbReference type="CDD" id="cd21157">
    <property type="entry name" value="PUA_G5K"/>
    <property type="match status" value="1"/>
</dbReference>
<dbReference type="GO" id="GO:0005829">
    <property type="term" value="C:cytosol"/>
    <property type="evidence" value="ECO:0007669"/>
    <property type="project" value="TreeGrafter"/>
</dbReference>
<dbReference type="NCBIfam" id="TIGR01027">
    <property type="entry name" value="proB"/>
    <property type="match status" value="1"/>
</dbReference>
<dbReference type="InterPro" id="IPR019797">
    <property type="entry name" value="Glutamate_5-kinase_CS"/>
</dbReference>
<dbReference type="PANTHER" id="PTHR43654:SF1">
    <property type="entry name" value="ISOPENTENYL PHOSPHATE KINASE"/>
    <property type="match status" value="1"/>
</dbReference>
<feature type="binding site" evidence="8">
    <location>
        <position position="52"/>
    </location>
    <ligand>
        <name>substrate</name>
    </ligand>
</feature>
<dbReference type="InterPro" id="IPR002478">
    <property type="entry name" value="PUA"/>
</dbReference>
<sequence length="372" mass="40001">MTSLKNKRIVIKLGTSTLTNGSKKLDRAHMLEIVRTVSALLKMKAQVILVSSGAIAAGREFLNYPELPKDVRYKQMLASVGQVKLIEEWEKLFSIYDIPVGQILITRADLDNRERYLNARDTLFALLEMGVVPIINENDAVSVSEIKVGDNDNLAALSGVLIEADKVILLTDQKGLYTGDPRHDPEAKLISTVEKIDEHIIEIAGGSGTSLGTGGMATKIKAAKVATEAGVELIIASGANPSAIVDVINGKAECTVFQPSKKPVLARKSWISTATLAVGSIYIDDGAAKALLTSGSSLLPKGITSIKGDFLRGATVEIRSTDDKLIARGLTRYSSDELNLIAKKRSSEIEKTLGFSHGDVAVHRDDLVLVNK</sequence>
<evidence type="ECO:0000256" key="1">
    <source>
        <dbReference type="ARBA" id="ARBA00022490"/>
    </source>
</evidence>
<dbReference type="STRING" id="83771.SAMN02910357_01708"/>
<dbReference type="InterPro" id="IPR001048">
    <property type="entry name" value="Asp/Glu/Uridylate_kinase"/>
</dbReference>
<protein>
    <recommendedName>
        <fullName evidence="8">Glutamate 5-kinase</fullName>
        <ecNumber evidence="8">2.7.2.11</ecNumber>
    </recommendedName>
    <alternativeName>
        <fullName evidence="8">Gamma-glutamyl kinase</fullName>
        <shortName evidence="8">GK</shortName>
    </alternativeName>
</protein>
<dbReference type="PRINTS" id="PR00474">
    <property type="entry name" value="GLU5KINASE"/>
</dbReference>
<dbReference type="Pfam" id="PF01472">
    <property type="entry name" value="PUA"/>
    <property type="match status" value="1"/>
</dbReference>
<evidence type="ECO:0000256" key="8">
    <source>
        <dbReference type="HAMAP-Rule" id="MF_00456"/>
    </source>
</evidence>
<comment type="catalytic activity">
    <reaction evidence="8">
        <text>L-glutamate + ATP = L-glutamyl 5-phosphate + ADP</text>
        <dbReference type="Rhea" id="RHEA:14877"/>
        <dbReference type="ChEBI" id="CHEBI:29985"/>
        <dbReference type="ChEBI" id="CHEBI:30616"/>
        <dbReference type="ChEBI" id="CHEBI:58274"/>
        <dbReference type="ChEBI" id="CHEBI:456216"/>
        <dbReference type="EC" id="2.7.2.11"/>
    </reaction>
</comment>
<dbReference type="InterPro" id="IPR005715">
    <property type="entry name" value="Glu_5kinase/COase_Synthase"/>
</dbReference>
<dbReference type="SUPFAM" id="SSF53633">
    <property type="entry name" value="Carbamate kinase-like"/>
    <property type="match status" value="1"/>
</dbReference>
<evidence type="ECO:0000256" key="3">
    <source>
        <dbReference type="ARBA" id="ARBA00022650"/>
    </source>
</evidence>
<dbReference type="GO" id="GO:0003723">
    <property type="term" value="F:RNA binding"/>
    <property type="evidence" value="ECO:0007669"/>
    <property type="project" value="InterPro"/>
</dbReference>
<keyword evidence="2 8" id="KW-0028">Amino-acid biosynthesis</keyword>
<evidence type="ECO:0000256" key="5">
    <source>
        <dbReference type="ARBA" id="ARBA00022741"/>
    </source>
</evidence>
<dbReference type="Gene3D" id="3.40.1160.10">
    <property type="entry name" value="Acetylglutamate kinase-like"/>
    <property type="match status" value="2"/>
</dbReference>